<protein>
    <submittedName>
        <fullName evidence="9">Rhomboid protease GluP</fullName>
        <ecNumber evidence="9">3.4.21.105</ecNumber>
    </submittedName>
</protein>
<dbReference type="STRING" id="313367.JSE7799_00557"/>
<keyword evidence="4 9" id="KW-0378">Hydrolase</keyword>
<dbReference type="InterPro" id="IPR022764">
    <property type="entry name" value="Peptidase_S54_rhomboid_dom"/>
</dbReference>
<feature type="transmembrane region" description="Helical" evidence="7">
    <location>
        <begin position="25"/>
        <end position="44"/>
    </location>
</feature>
<dbReference type="GO" id="GO:0006508">
    <property type="term" value="P:proteolysis"/>
    <property type="evidence" value="ECO:0007669"/>
    <property type="project" value="UniProtKB-KW"/>
</dbReference>
<accession>A0A0M7B723</accession>
<evidence type="ECO:0000256" key="7">
    <source>
        <dbReference type="SAM" id="Phobius"/>
    </source>
</evidence>
<feature type="transmembrane region" description="Helical" evidence="7">
    <location>
        <begin position="179"/>
        <end position="197"/>
    </location>
</feature>
<dbReference type="Gene3D" id="1.20.1540.10">
    <property type="entry name" value="Rhomboid-like"/>
    <property type="match status" value="1"/>
</dbReference>
<evidence type="ECO:0000259" key="8">
    <source>
        <dbReference type="Pfam" id="PF01694"/>
    </source>
</evidence>
<keyword evidence="5 7" id="KW-1133">Transmembrane helix</keyword>
<evidence type="ECO:0000256" key="4">
    <source>
        <dbReference type="ARBA" id="ARBA00022801"/>
    </source>
</evidence>
<reference evidence="9 10" key="1">
    <citation type="submission" date="2015-09" db="EMBL/GenBank/DDBJ databases">
        <authorList>
            <person name="Jackson K.R."/>
            <person name="Lunt B.L."/>
            <person name="Fisher J.N.B."/>
            <person name="Gardner A.V."/>
            <person name="Bailey M.E."/>
            <person name="Deus L.M."/>
            <person name="Earl A.S."/>
            <person name="Gibby P.D."/>
            <person name="Hartmann K.A."/>
            <person name="Liu J.E."/>
            <person name="Manci A.M."/>
            <person name="Nielsen D.A."/>
            <person name="Solomon M.B."/>
            <person name="Breakwell D.P."/>
            <person name="Burnett S.H."/>
            <person name="Grose J.H."/>
        </authorList>
    </citation>
    <scope>NUCLEOTIDE SEQUENCE [LARGE SCALE GENOMIC DNA]</scope>
    <source>
        <strain evidence="9 10">CECT 7799</strain>
    </source>
</reference>
<keyword evidence="10" id="KW-1185">Reference proteome</keyword>
<dbReference type="Pfam" id="PF01694">
    <property type="entry name" value="Rhomboid"/>
    <property type="match status" value="1"/>
</dbReference>
<dbReference type="GO" id="GO:0004252">
    <property type="term" value="F:serine-type endopeptidase activity"/>
    <property type="evidence" value="ECO:0007669"/>
    <property type="project" value="InterPro"/>
</dbReference>
<dbReference type="Proteomes" id="UP000049455">
    <property type="component" value="Unassembled WGS sequence"/>
</dbReference>
<dbReference type="InterPro" id="IPR050925">
    <property type="entry name" value="Rhomboid_protease_S54"/>
</dbReference>
<dbReference type="PANTHER" id="PTHR43731:SF14">
    <property type="entry name" value="PRESENILIN-ASSOCIATED RHOMBOID-LIKE PROTEIN, MITOCHONDRIAL"/>
    <property type="match status" value="1"/>
</dbReference>
<comment type="similarity">
    <text evidence="2">Belongs to the peptidase S54 family.</text>
</comment>
<dbReference type="InterPro" id="IPR035952">
    <property type="entry name" value="Rhomboid-like_sf"/>
</dbReference>
<feature type="domain" description="Peptidase S54 rhomboid" evidence="8">
    <location>
        <begin position="85"/>
        <end position="222"/>
    </location>
</feature>
<comment type="subcellular location">
    <subcellularLocation>
        <location evidence="1">Membrane</location>
        <topology evidence="1">Multi-pass membrane protein</topology>
    </subcellularLocation>
</comment>
<gene>
    <name evidence="9" type="primary">gluP</name>
    <name evidence="9" type="ORF">JSE7799_00557</name>
</gene>
<sequence>MPSDPDRLQREGGEVVPYEQIPTPVIIWGLILVCTLLELVLWAGDLGFFGQAGLRLRRIAYDFGGFWPGLLRGWRPNYAAQPITMFVTYGFLHGGVGHLAMNMITLWSLGRVVAARVGQWGFLIVYGVTMLAGAAGFALLSGTLRPMVGASGALFGLAGAVLAWEWVDRRAGQERIWPVLRVALFLIGLNVVMWVALDGQMAWETHLGGFLSGWIVALWLLRREEG</sequence>
<dbReference type="AlphaFoldDB" id="A0A0M7B723"/>
<feature type="transmembrane region" description="Helical" evidence="7">
    <location>
        <begin position="86"/>
        <end position="109"/>
    </location>
</feature>
<evidence type="ECO:0000256" key="6">
    <source>
        <dbReference type="ARBA" id="ARBA00023136"/>
    </source>
</evidence>
<dbReference type="SUPFAM" id="SSF144091">
    <property type="entry name" value="Rhomboid-like"/>
    <property type="match status" value="1"/>
</dbReference>
<keyword evidence="3 7" id="KW-0812">Transmembrane</keyword>
<evidence type="ECO:0000256" key="5">
    <source>
        <dbReference type="ARBA" id="ARBA00022989"/>
    </source>
</evidence>
<feature type="transmembrane region" description="Helical" evidence="7">
    <location>
        <begin position="121"/>
        <end position="141"/>
    </location>
</feature>
<evidence type="ECO:0000313" key="9">
    <source>
        <dbReference type="EMBL" id="CUH21457.1"/>
    </source>
</evidence>
<dbReference type="EC" id="3.4.21.105" evidence="9"/>
<evidence type="ECO:0000313" key="10">
    <source>
        <dbReference type="Proteomes" id="UP000049455"/>
    </source>
</evidence>
<evidence type="ECO:0000256" key="1">
    <source>
        <dbReference type="ARBA" id="ARBA00004141"/>
    </source>
</evidence>
<dbReference type="EMBL" id="CYPR01000032">
    <property type="protein sequence ID" value="CUH21457.1"/>
    <property type="molecule type" value="Genomic_DNA"/>
</dbReference>
<dbReference type="GO" id="GO:0016020">
    <property type="term" value="C:membrane"/>
    <property type="evidence" value="ECO:0007669"/>
    <property type="project" value="UniProtKB-SubCell"/>
</dbReference>
<name>A0A0M7B723_9RHOB</name>
<feature type="transmembrane region" description="Helical" evidence="7">
    <location>
        <begin position="203"/>
        <end position="221"/>
    </location>
</feature>
<evidence type="ECO:0000256" key="2">
    <source>
        <dbReference type="ARBA" id="ARBA00009045"/>
    </source>
</evidence>
<proteinExistence type="inferred from homology"/>
<feature type="transmembrane region" description="Helical" evidence="7">
    <location>
        <begin position="147"/>
        <end position="167"/>
    </location>
</feature>
<dbReference type="PANTHER" id="PTHR43731">
    <property type="entry name" value="RHOMBOID PROTEASE"/>
    <property type="match status" value="1"/>
</dbReference>
<keyword evidence="6 7" id="KW-0472">Membrane</keyword>
<evidence type="ECO:0000256" key="3">
    <source>
        <dbReference type="ARBA" id="ARBA00022692"/>
    </source>
</evidence>
<keyword evidence="9" id="KW-0645">Protease</keyword>
<organism evidence="9 10">
    <name type="scientific">Jannaschia seosinensis</name>
    <dbReference type="NCBI Taxonomy" id="313367"/>
    <lineage>
        <taxon>Bacteria</taxon>
        <taxon>Pseudomonadati</taxon>
        <taxon>Pseudomonadota</taxon>
        <taxon>Alphaproteobacteria</taxon>
        <taxon>Rhodobacterales</taxon>
        <taxon>Roseobacteraceae</taxon>
        <taxon>Jannaschia</taxon>
    </lineage>
</organism>